<dbReference type="GeneID" id="26261577"/>
<dbReference type="AlphaFoldDB" id="A0A0B2UFT0"/>
<dbReference type="Pfam" id="PF09802">
    <property type="entry name" value="Sec66"/>
    <property type="match status" value="1"/>
</dbReference>
<gene>
    <name evidence="1" type="ORF">M896_041390</name>
</gene>
<dbReference type="RefSeq" id="XP_014563983.1">
    <property type="nucleotide sequence ID" value="XM_014708497.1"/>
</dbReference>
<dbReference type="GO" id="GO:0031207">
    <property type="term" value="C:Sec62/Sec63 complex"/>
    <property type="evidence" value="ECO:0007669"/>
    <property type="project" value="InterPro"/>
</dbReference>
<dbReference type="VEuPathDB" id="MicrosporidiaDB:M896_041390"/>
<evidence type="ECO:0000313" key="2">
    <source>
        <dbReference type="Proteomes" id="UP000031056"/>
    </source>
</evidence>
<dbReference type="Proteomes" id="UP000031056">
    <property type="component" value="Unassembled WGS sequence"/>
</dbReference>
<reference evidence="1 2" key="1">
    <citation type="journal article" date="2014" name="MBio">
        <title>The Ordospora colligata genome; evolution of extreme reduction in microsporidia and host-to-parasite horizontal gene transfer.</title>
        <authorList>
            <person name="Pombert J.-F."/>
            <person name="Haag K.L."/>
            <person name="Beidas S."/>
            <person name="Ebert D."/>
            <person name="Keeling P.J."/>
        </authorList>
    </citation>
    <scope>NUCLEOTIDE SEQUENCE [LARGE SCALE GENOMIC DNA]</scope>
    <source>
        <strain evidence="1 2">OC4</strain>
    </source>
</reference>
<dbReference type="OrthoDB" id="2189913at2759"/>
<dbReference type="GO" id="GO:0031204">
    <property type="term" value="P:post-translational protein targeting to membrane, translocation"/>
    <property type="evidence" value="ECO:0007669"/>
    <property type="project" value="InterPro"/>
</dbReference>
<keyword evidence="2" id="KW-1185">Reference proteome</keyword>
<sequence>MFLLIAVIISLIIVLYSLIKKYGRRERLAYEAHNTELEKYFGMKSDGSLQQVLLKQLTKAAAVFLERVTKLEKDMEVIGGLYENRMISEAYWEHMNKKSKNYELEKMCIESEANILKHGYGDEIFKDASKAGSSGSTNKKIKNGMEDALYLKKREFLESELFKRLETRTDVV</sequence>
<dbReference type="InParanoid" id="A0A0B2UFT0"/>
<dbReference type="STRING" id="1354746.A0A0B2UFT0"/>
<accession>A0A0B2UFT0</accession>
<dbReference type="InterPro" id="IPR018624">
    <property type="entry name" value="Sec66"/>
</dbReference>
<organism evidence="1 2">
    <name type="scientific">Ordospora colligata OC4</name>
    <dbReference type="NCBI Taxonomy" id="1354746"/>
    <lineage>
        <taxon>Eukaryota</taxon>
        <taxon>Fungi</taxon>
        <taxon>Fungi incertae sedis</taxon>
        <taxon>Microsporidia</taxon>
        <taxon>Ordosporidae</taxon>
        <taxon>Ordospora</taxon>
    </lineage>
</organism>
<proteinExistence type="predicted"/>
<comment type="caution">
    <text evidence="1">The sequence shown here is derived from an EMBL/GenBank/DDBJ whole genome shotgun (WGS) entry which is preliminary data.</text>
</comment>
<name>A0A0B2UFT0_9MICR</name>
<protein>
    <submittedName>
        <fullName evidence="1">Subunit of endoplasmic reticulum translocation complex</fullName>
    </submittedName>
</protein>
<dbReference type="EMBL" id="JOKQ01000004">
    <property type="protein sequence ID" value="KHN69941.1"/>
    <property type="molecule type" value="Genomic_DNA"/>
</dbReference>
<evidence type="ECO:0000313" key="1">
    <source>
        <dbReference type="EMBL" id="KHN69941.1"/>
    </source>
</evidence>
<dbReference type="HOGENOM" id="CLU_133988_0_0_1"/>